<evidence type="ECO:0000256" key="15">
    <source>
        <dbReference type="ARBA" id="ARBA00023180"/>
    </source>
</evidence>
<comment type="subunit">
    <text evidence="23">Heterotetramer. Forms heterotetrameric channels composed of two GluN1/zeta subunits (GRIN1), and two identical GluN3 subunits (GRIN3A or GRIN3B) (in vitro). Can also form heterotetrameric channels that contain at least two GluN1 subunits and at least a combination of one GluN2 and one GluN3 subunits (in vitro). Does not form functional homomeric channels. Found in a complex with GRIN1, GRIN2A or GRIN2B and PPP2CB. Probably interacts with PPP2CB. No complex with PPP2CB is detected when NMDARs are stimulated by NMDA. Interacts (via C-terminus) with GIT1, but not with GRIA1/GluA1, nor with synaptophysin/SYP; this interaction competes with GIT1 interaction with ARHGEF7/beta-PIX.</text>
</comment>
<evidence type="ECO:0000259" key="29">
    <source>
        <dbReference type="SMART" id="SM00079"/>
    </source>
</evidence>
<evidence type="ECO:0000256" key="19">
    <source>
        <dbReference type="ARBA" id="ARBA00034105"/>
    </source>
</evidence>
<dbReference type="FunFam" id="3.40.190.10:FF:000066">
    <property type="entry name" value="Glutamate receptor ionotropic, NMDA 3A"/>
    <property type="match status" value="1"/>
</dbReference>
<keyword evidence="16 27" id="KW-0628">Postsynaptic cell membrane</keyword>
<evidence type="ECO:0000256" key="25">
    <source>
        <dbReference type="PIRSR" id="PIRSR601508-2"/>
    </source>
</evidence>
<keyword evidence="5 27" id="KW-0732">Signal</keyword>
<evidence type="ECO:0000256" key="22">
    <source>
        <dbReference type="ARBA" id="ARBA00061439"/>
    </source>
</evidence>
<feature type="transmembrane region" description="Helical" evidence="27">
    <location>
        <begin position="690"/>
        <end position="710"/>
    </location>
</feature>
<dbReference type="InterPro" id="IPR019594">
    <property type="entry name" value="Glu/Gly-bd"/>
</dbReference>
<keyword evidence="2 27" id="KW-0813">Transport</keyword>
<dbReference type="PRINTS" id="PR00177">
    <property type="entry name" value="NMDARECEPTOR"/>
</dbReference>
<keyword evidence="31" id="KW-1185">Reference proteome</keyword>
<dbReference type="RefSeq" id="XP_012687097.1">
    <property type="nucleotide sequence ID" value="XM_012831643.3"/>
</dbReference>
<keyword evidence="12 27" id="KW-0472">Membrane</keyword>
<feature type="binding site" evidence="24">
    <location>
        <position position="860"/>
    </location>
    <ligand>
        <name>L-glutamate</name>
        <dbReference type="ChEBI" id="CHEBI:29985"/>
    </ligand>
</feature>
<evidence type="ECO:0000256" key="1">
    <source>
        <dbReference type="ARBA" id="ARBA00004651"/>
    </source>
</evidence>
<keyword evidence="8 27" id="KW-1133">Transmembrane helix</keyword>
<evidence type="ECO:0000256" key="12">
    <source>
        <dbReference type="ARBA" id="ARBA00023136"/>
    </source>
</evidence>
<evidence type="ECO:0000256" key="6">
    <source>
        <dbReference type="ARBA" id="ARBA00022837"/>
    </source>
</evidence>
<keyword evidence="17 27" id="KW-1071">Ligand-gated ion channel</keyword>
<feature type="domain" description="Ionotropic glutamate receptor C-terminal" evidence="29">
    <location>
        <begin position="571"/>
        <end position="925"/>
    </location>
</feature>
<evidence type="ECO:0000256" key="10">
    <source>
        <dbReference type="ARBA" id="ARBA00023054"/>
    </source>
</evidence>
<dbReference type="Pfam" id="PF10613">
    <property type="entry name" value="Lig_chan-Glu_bd"/>
    <property type="match status" value="1"/>
</dbReference>
<evidence type="ECO:0000256" key="13">
    <source>
        <dbReference type="ARBA" id="ARBA00023157"/>
    </source>
</evidence>
<evidence type="ECO:0000256" key="14">
    <source>
        <dbReference type="ARBA" id="ARBA00023170"/>
    </source>
</evidence>
<feature type="domain" description="Ionotropic glutamate receptor L-glutamate and glycine-binding" evidence="30">
    <location>
        <begin position="584"/>
        <end position="637"/>
    </location>
</feature>
<evidence type="ECO:0000256" key="28">
    <source>
        <dbReference type="SAM" id="MobiDB-lite"/>
    </source>
</evidence>
<dbReference type="SUPFAM" id="SSF53850">
    <property type="entry name" value="Periplasmic binding protein-like II"/>
    <property type="match status" value="1"/>
</dbReference>
<gene>
    <name evidence="32" type="primary">grin3a</name>
</gene>
<dbReference type="FunFam" id="3.40.50.2300:FF:000128">
    <property type="entry name" value="Glutamate ionotropic receptor NMDA type subunit 3A"/>
    <property type="match status" value="1"/>
</dbReference>
<evidence type="ECO:0000256" key="18">
    <source>
        <dbReference type="ARBA" id="ARBA00023303"/>
    </source>
</evidence>
<feature type="disulfide bond" evidence="26">
    <location>
        <begin position="874"/>
        <end position="928"/>
    </location>
</feature>
<dbReference type="SUPFAM" id="SSF53822">
    <property type="entry name" value="Periplasmic binding protein-like I"/>
    <property type="match status" value="1"/>
</dbReference>
<feature type="binding site" evidence="24">
    <location>
        <position position="816"/>
    </location>
    <ligand>
        <name>L-glutamate</name>
        <dbReference type="ChEBI" id="CHEBI:29985"/>
    </ligand>
</feature>
<dbReference type="Gene3D" id="3.40.50.2300">
    <property type="match status" value="2"/>
</dbReference>
<feature type="binding site" evidence="24">
    <location>
        <position position="648"/>
    </location>
    <ligand>
        <name>L-glutamate</name>
        <dbReference type="ChEBI" id="CHEBI:29985"/>
    </ligand>
</feature>
<comment type="function">
    <text evidence="27">Receptor for glutamate that functions as a ligand-gated ion channel in the central nervous system and plays an important role in excitatory synaptic transmission. L-glutamate acts as an excitatory neurotransmitter at many synapses in the central nervous system.</text>
</comment>
<name>A0A6P3W1H3_CLUHA</name>
<dbReference type="PANTHER" id="PTHR18966">
    <property type="entry name" value="IONOTROPIC GLUTAMATE RECEPTOR"/>
    <property type="match status" value="1"/>
</dbReference>
<dbReference type="GO" id="GO:0014069">
    <property type="term" value="C:postsynaptic density"/>
    <property type="evidence" value="ECO:0007669"/>
    <property type="project" value="UniProtKB-SubCell"/>
</dbReference>
<keyword evidence="4 27" id="KW-0812">Transmembrane</keyword>
<dbReference type="CTD" id="116443"/>
<keyword evidence="13 26" id="KW-1015">Disulfide bond</keyword>
<comment type="similarity">
    <text evidence="22">Belongs to the glutamate-gated ion channel (TC 1.A.10.1) family. NR3A/GRIN3A subfamily.</text>
</comment>
<keyword evidence="11 27" id="KW-0406">Ion transport</keyword>
<dbReference type="Proteomes" id="UP000515152">
    <property type="component" value="Chromosome 12"/>
</dbReference>
<keyword evidence="14 27" id="KW-0675">Receptor</keyword>
<evidence type="ECO:0000256" key="17">
    <source>
        <dbReference type="ARBA" id="ARBA00023286"/>
    </source>
</evidence>
<dbReference type="Gene3D" id="3.40.190.10">
    <property type="entry name" value="Periplasmic binding protein-like II"/>
    <property type="match status" value="3"/>
</dbReference>
<accession>A0A6P3W1H3</accession>
<evidence type="ECO:0000256" key="8">
    <source>
        <dbReference type="ARBA" id="ARBA00022989"/>
    </source>
</evidence>
<keyword evidence="3 27" id="KW-1003">Cell membrane</keyword>
<evidence type="ECO:0000313" key="31">
    <source>
        <dbReference type="Proteomes" id="UP000515152"/>
    </source>
</evidence>
<dbReference type="SMART" id="SM00079">
    <property type="entry name" value="PBPe"/>
    <property type="match status" value="1"/>
</dbReference>
<organism evidence="31 32">
    <name type="scientific">Clupea harengus</name>
    <name type="common">Atlantic herring</name>
    <dbReference type="NCBI Taxonomy" id="7950"/>
    <lineage>
        <taxon>Eukaryota</taxon>
        <taxon>Metazoa</taxon>
        <taxon>Chordata</taxon>
        <taxon>Craniata</taxon>
        <taxon>Vertebrata</taxon>
        <taxon>Euteleostomi</taxon>
        <taxon>Actinopterygii</taxon>
        <taxon>Neopterygii</taxon>
        <taxon>Teleostei</taxon>
        <taxon>Clupei</taxon>
        <taxon>Clupeiformes</taxon>
        <taxon>Clupeoidei</taxon>
        <taxon>Clupeidae</taxon>
        <taxon>Clupea</taxon>
    </lineage>
</organism>
<reference evidence="32" key="1">
    <citation type="submission" date="2025-08" db="UniProtKB">
        <authorList>
            <consortium name="RefSeq"/>
        </authorList>
    </citation>
    <scope>IDENTIFICATION</scope>
</reference>
<sequence length="1141" mass="127566">MTGRSIWGALGWLMGLPFLAPCVFVLLLLPPVSRAHPQPCQILKRIGHTVRVGALHLQPRVLSHNAFKGNYLDEVWDIDRDGGLTGEEFEIITKTVNEPALGSLRTRGSATSQHRGAKSKNMVRQEEGESVFMPRDSILLAMETLNRMTGLLPYNLSLDVVMAVETGLGELPAFSFSSSSTPLCGDPVCFLQSVCHTVIVQGVSAIVAFPQNRDDLLIMEFISSALQVPVISVVQREFKRQSKNSLHFQMAMRNPPTPQADLVFALLAMNSWYDVSLLLCRERNVSDFVLLLRNNSRFHLGAVVNLSTNGSSRGDFQASLQGQLEAIKESLSTVVTFGCDIRDIKRIFAAVAKFGIALPPDYHWILGDSQNVEELRTEGLPMGLLAHGRMGAPSRDHFVQDALELVARAVGNAALVSPELALVPGITNCMMLEEKHSSGRYLSRFLANTSFDGLSGYIGVAEEEAVIASESHHFIWNLQHDPVGNPMWTRLGSWKHGRVTMDYGVWPNKRRGGAHHGGGGDWRHSSRLHMRVVTLVEHPFVFTREVDEDGQCPAGQLCLDPLTNDTALLERLFLALQGVNNTVPMEYKKCCYGYCIDLLEKLAEDMGFHFDLYIVGDGKYGAYKSGRWTGLVGDLMSGAAHMAFTSFSINSARSQVIDFTSPFFSTSLGILVRTMDTAAPIGAFMWPLHWSMWLGIFVSLHITAVFLTLYEWKSPFGLTPKGRNRDRVFSFSSALNVCYSILFGRTASIKPPKCWTGRFLMNLWAIFCLFCLSTYTANLAAVMVGEKTYEQLSGIHDPKLHHPSQGFRFGTVRESSAEEYLKKSFPEMHEYMRRFNAPATPEGIDRLLEDPQKLDAFIMDKALLDYEVSIDAECKLLTVGKPFAIEGYGIGLKQNSPLTSNISELVSQYKSDGFMDMLHDKWYKVVPCGKRSFAATETLQMGIKHFSGLFVMLCGGVVLSLLTTLAEHMVHRWVIPKIRTKPQYKYWLHTSQRLHRALNSSFNEDKLPTVAKPEKRCNVGNNQQAPWNASENTFCNRRKLSSQGPPPQQNDVECRGPLQPNDVECRCKDLQLLQVKRQDPLQTTSNGKTDLLGLGRNPIVQELTDLETQIQIIKQQLQLAMKRKSELEQYQQTKRNPSAES</sequence>
<dbReference type="SMART" id="SM00918">
    <property type="entry name" value="Lig_chan-Glu_bd"/>
    <property type="match status" value="1"/>
</dbReference>
<evidence type="ECO:0000256" key="9">
    <source>
        <dbReference type="ARBA" id="ARBA00023018"/>
    </source>
</evidence>
<dbReference type="InterPro" id="IPR001508">
    <property type="entry name" value="Iono_Glu_rcpt_met"/>
</dbReference>
<dbReference type="FunFam" id="3.40.190.10:FF:000045">
    <property type="entry name" value="Putative glutamate receptor ionotropic NMDA 3A"/>
    <property type="match status" value="1"/>
</dbReference>
<dbReference type="InterPro" id="IPR015683">
    <property type="entry name" value="Ionotropic_Glu_rcpt"/>
</dbReference>
<feature type="signal peptide" evidence="27">
    <location>
        <begin position="1"/>
        <end position="35"/>
    </location>
</feature>
<dbReference type="Pfam" id="PF01094">
    <property type="entry name" value="ANF_receptor"/>
    <property type="match status" value="1"/>
</dbReference>
<dbReference type="KEGG" id="char:105903843"/>
<dbReference type="GO" id="GO:0004972">
    <property type="term" value="F:NMDA glutamate receptor activity"/>
    <property type="evidence" value="ECO:0007669"/>
    <property type="project" value="UniProtKB-ARBA"/>
</dbReference>
<proteinExistence type="inferred from homology"/>
<protein>
    <recommendedName>
        <fullName evidence="27">Glutamate receptor</fullName>
    </recommendedName>
</protein>
<feature type="site" description="Crucial to convey clamshell closure to channel opening" evidence="25">
    <location>
        <position position="792"/>
    </location>
</feature>
<dbReference type="GeneID" id="105903843"/>
<dbReference type="OrthoDB" id="5984008at2759"/>
<feature type="transmembrane region" description="Helical" evidence="27">
    <location>
        <begin position="761"/>
        <end position="784"/>
    </location>
</feature>
<evidence type="ECO:0000256" key="7">
    <source>
        <dbReference type="ARBA" id="ARBA00022842"/>
    </source>
</evidence>
<evidence type="ECO:0000256" key="5">
    <source>
        <dbReference type="ARBA" id="ARBA00022729"/>
    </source>
</evidence>
<comment type="subcellular location">
    <subcellularLocation>
        <location evidence="1">Cell membrane</location>
        <topology evidence="1">Multi-pass membrane protein</topology>
    </subcellularLocation>
    <subcellularLocation>
        <location evidence="27">Postsynaptic cell membrane</location>
        <topology evidence="27">Multi-pass membrane protein</topology>
    </subcellularLocation>
    <subcellularLocation>
        <location evidence="19">Postsynaptic density</location>
    </subcellularLocation>
</comment>
<evidence type="ECO:0000313" key="32">
    <source>
        <dbReference type="RefSeq" id="XP_012687097.1"/>
    </source>
</evidence>
<dbReference type="AlphaFoldDB" id="A0A6P3W1H3"/>
<keyword evidence="9 27" id="KW-0770">Synapse</keyword>
<dbReference type="GO" id="GO:0045211">
    <property type="term" value="C:postsynaptic membrane"/>
    <property type="evidence" value="ECO:0007669"/>
    <property type="project" value="UniProtKB-SubCell"/>
</dbReference>
<dbReference type="CDD" id="cd13720">
    <property type="entry name" value="PBP2_iGluR_NMDA_Nr3"/>
    <property type="match status" value="1"/>
</dbReference>
<keyword evidence="7" id="KW-0460">Magnesium</keyword>
<evidence type="ECO:0000259" key="30">
    <source>
        <dbReference type="SMART" id="SM00918"/>
    </source>
</evidence>
<evidence type="ECO:0000256" key="21">
    <source>
        <dbReference type="ARBA" id="ARBA00036634"/>
    </source>
</evidence>
<evidence type="ECO:0000256" key="20">
    <source>
        <dbReference type="ARBA" id="ARBA00036239"/>
    </source>
</evidence>
<dbReference type="InterPro" id="IPR028082">
    <property type="entry name" value="Peripla_BP_I"/>
</dbReference>
<evidence type="ECO:0000256" key="11">
    <source>
        <dbReference type="ARBA" id="ARBA00023065"/>
    </source>
</evidence>
<dbReference type="InterPro" id="IPR001828">
    <property type="entry name" value="ANF_lig-bd_rcpt"/>
</dbReference>
<feature type="binding site" evidence="24">
    <location>
        <position position="653"/>
    </location>
    <ligand>
        <name>L-glutamate</name>
        <dbReference type="ChEBI" id="CHEBI:29985"/>
    </ligand>
</feature>
<evidence type="ECO:0000256" key="26">
    <source>
        <dbReference type="PIRSR" id="PIRSR601508-3"/>
    </source>
</evidence>
<evidence type="ECO:0000256" key="27">
    <source>
        <dbReference type="RuleBase" id="RU367118"/>
    </source>
</evidence>
<keyword evidence="6" id="KW-0106">Calcium</keyword>
<feature type="transmembrane region" description="Helical" evidence="27">
    <location>
        <begin position="946"/>
        <end position="966"/>
    </location>
</feature>
<dbReference type="Pfam" id="PF00060">
    <property type="entry name" value="Lig_chan"/>
    <property type="match status" value="1"/>
</dbReference>
<feature type="chain" id="PRO_5028504287" description="Glutamate receptor" evidence="27">
    <location>
        <begin position="36"/>
        <end position="1141"/>
    </location>
</feature>
<keyword evidence="18 27" id="KW-0407">Ion channel</keyword>
<evidence type="ECO:0000256" key="3">
    <source>
        <dbReference type="ARBA" id="ARBA00022475"/>
    </source>
</evidence>
<evidence type="ECO:0000256" key="23">
    <source>
        <dbReference type="ARBA" id="ARBA00063528"/>
    </source>
</evidence>
<comment type="catalytic activity">
    <reaction evidence="21">
        <text>Ca(2+)(in) = Ca(2+)(out)</text>
        <dbReference type="Rhea" id="RHEA:29671"/>
        <dbReference type="ChEBI" id="CHEBI:29108"/>
    </reaction>
</comment>
<keyword evidence="10" id="KW-0175">Coiled coil</keyword>
<evidence type="ECO:0000256" key="24">
    <source>
        <dbReference type="PIRSR" id="PIRSR601508-1"/>
    </source>
</evidence>
<evidence type="ECO:0000256" key="4">
    <source>
        <dbReference type="ARBA" id="ARBA00022692"/>
    </source>
</evidence>
<evidence type="ECO:0000256" key="16">
    <source>
        <dbReference type="ARBA" id="ARBA00023257"/>
    </source>
</evidence>
<comment type="catalytic activity">
    <reaction evidence="20">
        <text>Na(+)(in) = Na(+)(out)</text>
        <dbReference type="Rhea" id="RHEA:34963"/>
        <dbReference type="ChEBI" id="CHEBI:29101"/>
    </reaction>
</comment>
<keyword evidence="15" id="KW-0325">Glycoprotein</keyword>
<feature type="transmembrane region" description="Helical" evidence="27">
    <location>
        <begin position="731"/>
        <end position="749"/>
    </location>
</feature>
<feature type="region of interest" description="Disordered" evidence="28">
    <location>
        <begin position="104"/>
        <end position="126"/>
    </location>
</feature>
<feature type="site" description="Interaction with the cone snail toxin Con-ikot-ikot" evidence="25">
    <location>
        <position position="822"/>
    </location>
</feature>
<dbReference type="InterPro" id="IPR001320">
    <property type="entry name" value="Iontro_rcpt_C"/>
</dbReference>
<evidence type="ECO:0000256" key="2">
    <source>
        <dbReference type="ARBA" id="ARBA00022448"/>
    </source>
</evidence>